<dbReference type="InterPro" id="IPR057336">
    <property type="entry name" value="GerAC_N"/>
</dbReference>
<dbReference type="NCBIfam" id="TIGR02887">
    <property type="entry name" value="spore_ger_x_C"/>
    <property type="match status" value="1"/>
</dbReference>
<evidence type="ECO:0000256" key="6">
    <source>
        <dbReference type="ARBA" id="ARBA00023139"/>
    </source>
</evidence>
<feature type="domain" description="Spore germination GerAC-like C-terminal" evidence="8">
    <location>
        <begin position="225"/>
        <end position="283"/>
    </location>
</feature>
<evidence type="ECO:0000256" key="1">
    <source>
        <dbReference type="ARBA" id="ARBA00004635"/>
    </source>
</evidence>
<dbReference type="EMBL" id="SOPW01000006">
    <property type="protein sequence ID" value="TFB22154.1"/>
    <property type="molecule type" value="Genomic_DNA"/>
</dbReference>
<evidence type="ECO:0000256" key="3">
    <source>
        <dbReference type="ARBA" id="ARBA00022544"/>
    </source>
</evidence>
<dbReference type="Gene3D" id="6.20.190.10">
    <property type="entry name" value="Nutrient germinant receptor protein C, domain 1"/>
    <property type="match status" value="1"/>
</dbReference>
<evidence type="ECO:0000256" key="7">
    <source>
        <dbReference type="ARBA" id="ARBA00023288"/>
    </source>
</evidence>
<keyword evidence="7" id="KW-0449">Lipoprotein</keyword>
<reference evidence="10 11" key="1">
    <citation type="submission" date="2019-03" db="EMBL/GenBank/DDBJ databases">
        <authorList>
            <person name="He R.-H."/>
        </authorList>
    </citation>
    <scope>NUCLEOTIDE SEQUENCE [LARGE SCALE GENOMIC DNA]</scope>
    <source>
        <strain evidence="11">SH 714</strain>
    </source>
</reference>
<comment type="similarity">
    <text evidence="2">Belongs to the GerABKC lipoprotein family.</text>
</comment>
<keyword evidence="6" id="KW-0564">Palmitate</keyword>
<dbReference type="Pfam" id="PF05504">
    <property type="entry name" value="Spore_GerAC"/>
    <property type="match status" value="1"/>
</dbReference>
<dbReference type="InterPro" id="IPR008844">
    <property type="entry name" value="Spore_GerAC-like"/>
</dbReference>
<dbReference type="InterPro" id="IPR046953">
    <property type="entry name" value="Spore_GerAC-like_C"/>
</dbReference>
<dbReference type="RefSeq" id="WP_134339827.1">
    <property type="nucleotide sequence ID" value="NZ_SOPW01000006.1"/>
</dbReference>
<dbReference type="GO" id="GO:0009847">
    <property type="term" value="P:spore germination"/>
    <property type="evidence" value="ECO:0007669"/>
    <property type="project" value="InterPro"/>
</dbReference>
<keyword evidence="5" id="KW-0472">Membrane</keyword>
<dbReference type="PANTHER" id="PTHR35789:SF1">
    <property type="entry name" value="SPORE GERMINATION PROTEIN B3"/>
    <property type="match status" value="1"/>
</dbReference>
<dbReference type="PANTHER" id="PTHR35789">
    <property type="entry name" value="SPORE GERMINATION PROTEIN B3"/>
    <property type="match status" value="1"/>
</dbReference>
<dbReference type="OrthoDB" id="9816067at2"/>
<dbReference type="PROSITE" id="PS51257">
    <property type="entry name" value="PROKAR_LIPOPROTEIN"/>
    <property type="match status" value="1"/>
</dbReference>
<protein>
    <submittedName>
        <fullName evidence="10">Ger(X)C family spore germination protein</fullName>
    </submittedName>
</protein>
<evidence type="ECO:0000256" key="5">
    <source>
        <dbReference type="ARBA" id="ARBA00023136"/>
    </source>
</evidence>
<name>A0A4Y8IP40_9BACI</name>
<dbReference type="AlphaFoldDB" id="A0A4Y8IP40"/>
<gene>
    <name evidence="10" type="ORF">E3U55_07580</name>
</gene>
<feature type="domain" description="Spore germination protein N-terminal" evidence="9">
    <location>
        <begin position="23"/>
        <end position="193"/>
    </location>
</feature>
<evidence type="ECO:0000313" key="11">
    <source>
        <dbReference type="Proteomes" id="UP000297975"/>
    </source>
</evidence>
<keyword evidence="3" id="KW-0309">Germination</keyword>
<organism evidence="10 11">
    <name type="scientific">Filobacillus milosensis</name>
    <dbReference type="NCBI Taxonomy" id="94137"/>
    <lineage>
        <taxon>Bacteria</taxon>
        <taxon>Bacillati</taxon>
        <taxon>Bacillota</taxon>
        <taxon>Bacilli</taxon>
        <taxon>Bacillales</taxon>
        <taxon>Bacillaceae</taxon>
        <taxon>Filobacillus</taxon>
    </lineage>
</organism>
<keyword evidence="11" id="KW-1185">Reference proteome</keyword>
<dbReference type="Proteomes" id="UP000297975">
    <property type="component" value="Unassembled WGS sequence"/>
</dbReference>
<evidence type="ECO:0000256" key="4">
    <source>
        <dbReference type="ARBA" id="ARBA00022729"/>
    </source>
</evidence>
<evidence type="ECO:0000256" key="2">
    <source>
        <dbReference type="ARBA" id="ARBA00007886"/>
    </source>
</evidence>
<proteinExistence type="inferred from homology"/>
<evidence type="ECO:0000313" key="10">
    <source>
        <dbReference type="EMBL" id="TFB22154.1"/>
    </source>
</evidence>
<comment type="subcellular location">
    <subcellularLocation>
        <location evidence="1">Membrane</location>
        <topology evidence="1">Lipid-anchor</topology>
    </subcellularLocation>
</comment>
<evidence type="ECO:0000259" key="9">
    <source>
        <dbReference type="Pfam" id="PF25198"/>
    </source>
</evidence>
<keyword evidence="4" id="KW-0732">Signal</keyword>
<comment type="caution">
    <text evidence="10">The sequence shown here is derived from an EMBL/GenBank/DDBJ whole genome shotgun (WGS) entry which is preliminary data.</text>
</comment>
<evidence type="ECO:0000259" key="8">
    <source>
        <dbReference type="Pfam" id="PF05504"/>
    </source>
</evidence>
<dbReference type="Pfam" id="PF25198">
    <property type="entry name" value="Spore_GerAC_N"/>
    <property type="match status" value="1"/>
</dbReference>
<sequence>MKQLTKFIVLFLIIIPILSGCWNSRELDDLSISNAIGVDKINGEYMFTTQIINPSELSKNVAGKRTVITTIDETGETIFQAWRKLTTESKSKLYFSHVRVLVIGEETAREGISEILDVLLRDHDFRSDFLLVVAKDHTANDVLSVLTTLNVIPGDKMFEALTSSSEHYGTTSEIPLDKFITDLMSKGKNPITTGVLITGKVEEGRYTSKYEDIKPEVTLKYGTLGAFKEDKLIGWMNEEQSRGYNFAVGNIKSTLLNTPCVNNEGVMGIEVIRTKAKMSAQKKMVKSKGKFM</sequence>
<dbReference type="GO" id="GO:0016020">
    <property type="term" value="C:membrane"/>
    <property type="evidence" value="ECO:0007669"/>
    <property type="project" value="UniProtKB-SubCell"/>
</dbReference>
<accession>A0A4Y8IP40</accession>